<feature type="chain" id="PRO_5045423064" evidence="1">
    <location>
        <begin position="19"/>
        <end position="376"/>
    </location>
</feature>
<accession>A0ABX6KQS6</accession>
<name>A0ABX6KQS6_CHRGL</name>
<sequence>MKKFIFICLLTSFVIGMAQEKRISFAKEFTYRVVGNNPGTPLVKMYVSSNNEFLSTVSFKDFPMYFFTDALATSPVGMEMNNRLSGYGAGSYFFGAVSSAYSEDDYALESKKLNTRETVLGMPCTHYLINFRSKKETFTRENDFLKVCIDEASPYNSFTVFNGLLKQYLSIPKLEKSSLKGLILKLAPEKDYDKEYLVLKSISDSKDFVLIDHKKIITDQQRKHDSIMIAYKKQQDEYNNMADSAVVAADSTVVSDSDDYLYIPDYASEYKKNHQEDGNLAIHSLSSAKLWKGLPQHCKNFEKELPRFNHKELQQHLKNYVGQICDMYLTQSNYHTVGIKITLDEIRREVLYLNEIQEKLDASDKKKLNNYLKNLD</sequence>
<organism evidence="2 3">
    <name type="scientific">Chryseobacterium gallinarum</name>
    <dbReference type="NCBI Taxonomy" id="1324352"/>
    <lineage>
        <taxon>Bacteria</taxon>
        <taxon>Pseudomonadati</taxon>
        <taxon>Bacteroidota</taxon>
        <taxon>Flavobacteriia</taxon>
        <taxon>Flavobacteriales</taxon>
        <taxon>Weeksellaceae</taxon>
        <taxon>Chryseobacterium group</taxon>
        <taxon>Chryseobacterium</taxon>
    </lineage>
</organism>
<dbReference type="RefSeq" id="WP_168238398.1">
    <property type="nucleotide sequence ID" value="NZ_CP050995.1"/>
</dbReference>
<gene>
    <name evidence="2" type="ORF">FOB44_09755</name>
</gene>
<evidence type="ECO:0000256" key="1">
    <source>
        <dbReference type="SAM" id="SignalP"/>
    </source>
</evidence>
<evidence type="ECO:0000313" key="2">
    <source>
        <dbReference type="EMBL" id="QIY90925.1"/>
    </source>
</evidence>
<dbReference type="EMBL" id="CP050995">
    <property type="protein sequence ID" value="QIY90925.1"/>
    <property type="molecule type" value="Genomic_DNA"/>
</dbReference>
<keyword evidence="1" id="KW-0732">Signal</keyword>
<feature type="signal peptide" evidence="1">
    <location>
        <begin position="1"/>
        <end position="18"/>
    </location>
</feature>
<protein>
    <submittedName>
        <fullName evidence="2">Uncharacterized protein</fullName>
    </submittedName>
</protein>
<evidence type="ECO:0000313" key="3">
    <source>
        <dbReference type="Proteomes" id="UP000501570"/>
    </source>
</evidence>
<keyword evidence="3" id="KW-1185">Reference proteome</keyword>
<reference evidence="2 3" key="1">
    <citation type="submission" date="2019-09" db="EMBL/GenBank/DDBJ databases">
        <title>FDA dAtabase for Regulatory Grade micrObial Sequences (FDA-ARGOS): Supporting development and validation of Infectious Disease Dx tests.</title>
        <authorList>
            <person name="Sciortino C."/>
            <person name="Tallon L."/>
            <person name="Sadzewicz L."/>
            <person name="Vavikolanu K."/>
            <person name="Mehta A."/>
            <person name="Aluvathingal J."/>
            <person name="Nadendla S."/>
            <person name="Nandy P."/>
            <person name="Geyer C."/>
            <person name="Yan Y."/>
            <person name="Sichtig H."/>
        </authorList>
    </citation>
    <scope>NUCLEOTIDE SEQUENCE [LARGE SCALE GENOMIC DNA]</scope>
    <source>
        <strain evidence="2 3">FDAARGOS_636</strain>
    </source>
</reference>
<dbReference type="Proteomes" id="UP000501570">
    <property type="component" value="Chromosome"/>
</dbReference>
<proteinExistence type="predicted"/>